<evidence type="ECO:0000256" key="3">
    <source>
        <dbReference type="SAM" id="SignalP"/>
    </source>
</evidence>
<evidence type="ECO:0000256" key="1">
    <source>
        <dbReference type="SAM" id="MobiDB-lite"/>
    </source>
</evidence>
<feature type="compositionally biased region" description="Basic and acidic residues" evidence="1">
    <location>
        <begin position="157"/>
        <end position="169"/>
    </location>
</feature>
<feature type="compositionally biased region" description="Basic and acidic residues" evidence="1">
    <location>
        <begin position="349"/>
        <end position="365"/>
    </location>
</feature>
<protein>
    <submittedName>
        <fullName evidence="4">Uncharacterized protein</fullName>
    </submittedName>
</protein>
<dbReference type="Proteomes" id="UP001374579">
    <property type="component" value="Unassembled WGS sequence"/>
</dbReference>
<feature type="transmembrane region" description="Helical" evidence="2">
    <location>
        <begin position="287"/>
        <end position="310"/>
    </location>
</feature>
<reference evidence="4 5" key="1">
    <citation type="submission" date="2024-02" db="EMBL/GenBank/DDBJ databases">
        <title>Chromosome-scale genome assembly of the rough periwinkle Littorina saxatilis.</title>
        <authorList>
            <person name="De Jode A."/>
            <person name="Faria R."/>
            <person name="Formenti G."/>
            <person name="Sims Y."/>
            <person name="Smith T.P."/>
            <person name="Tracey A."/>
            <person name="Wood J.M.D."/>
            <person name="Zagrodzka Z.B."/>
            <person name="Johannesson K."/>
            <person name="Butlin R.K."/>
            <person name="Leder E.H."/>
        </authorList>
    </citation>
    <scope>NUCLEOTIDE SEQUENCE [LARGE SCALE GENOMIC DNA]</scope>
    <source>
        <strain evidence="4">Snail1</strain>
        <tissue evidence="4">Muscle</tissue>
    </source>
</reference>
<name>A0AAN9AL08_9CAEN</name>
<feature type="region of interest" description="Disordered" evidence="1">
    <location>
        <begin position="156"/>
        <end position="176"/>
    </location>
</feature>
<evidence type="ECO:0000313" key="4">
    <source>
        <dbReference type="EMBL" id="KAK7088719.1"/>
    </source>
</evidence>
<feature type="chain" id="PRO_5042938768" evidence="3">
    <location>
        <begin position="24"/>
        <end position="365"/>
    </location>
</feature>
<keyword evidence="2" id="KW-0472">Membrane</keyword>
<proteinExistence type="predicted"/>
<gene>
    <name evidence="4" type="ORF">V1264_022605</name>
</gene>
<feature type="region of interest" description="Disordered" evidence="1">
    <location>
        <begin position="339"/>
        <end position="365"/>
    </location>
</feature>
<dbReference type="EMBL" id="JBAMIC010004070">
    <property type="protein sequence ID" value="KAK7088719.1"/>
    <property type="molecule type" value="Genomic_DNA"/>
</dbReference>
<evidence type="ECO:0000313" key="5">
    <source>
        <dbReference type="Proteomes" id="UP001374579"/>
    </source>
</evidence>
<evidence type="ECO:0000256" key="2">
    <source>
        <dbReference type="SAM" id="Phobius"/>
    </source>
</evidence>
<sequence length="365" mass="40016">MNRGLFHAVVLVTLFVLLTATAGSDSVRTTDHGFLSVQRVNIQTASCQPHSDGYLLAIDLRRANDTEHYFAKVSTTQKTASIRDLTDRLQCVALGNVTKTRGQPFLNTTCLRTPLFDLDTEDLICSLNGDKSGQPAIVTSYSAVVFDCLQLESDTDTQDKKQGQSKEGNESSQNGNIVIDIDSETHGKLRFESQKLSTRKLQYRRFAPQLEYRLAPKQGLALCRKHETSQSRRLVVIVSALTNTSLFSWSEASCSVQYGNRRQVIDTVHDEAAHAGVAASNETDCTIAWIVAGVVGLLSVVVVVCPVCCLKRKTTLCGQNSAAENTDKLDTSNELLRTADGQKSAAMTTDDKETSKDRMLDESPM</sequence>
<feature type="signal peptide" evidence="3">
    <location>
        <begin position="1"/>
        <end position="23"/>
    </location>
</feature>
<comment type="caution">
    <text evidence="4">The sequence shown here is derived from an EMBL/GenBank/DDBJ whole genome shotgun (WGS) entry which is preliminary data.</text>
</comment>
<keyword evidence="5" id="KW-1185">Reference proteome</keyword>
<keyword evidence="3" id="KW-0732">Signal</keyword>
<keyword evidence="2" id="KW-0812">Transmembrane</keyword>
<keyword evidence="2" id="KW-1133">Transmembrane helix</keyword>
<dbReference type="AlphaFoldDB" id="A0AAN9AL08"/>
<accession>A0AAN9AL08</accession>
<organism evidence="4 5">
    <name type="scientific">Littorina saxatilis</name>
    <dbReference type="NCBI Taxonomy" id="31220"/>
    <lineage>
        <taxon>Eukaryota</taxon>
        <taxon>Metazoa</taxon>
        <taxon>Spiralia</taxon>
        <taxon>Lophotrochozoa</taxon>
        <taxon>Mollusca</taxon>
        <taxon>Gastropoda</taxon>
        <taxon>Caenogastropoda</taxon>
        <taxon>Littorinimorpha</taxon>
        <taxon>Littorinoidea</taxon>
        <taxon>Littorinidae</taxon>
        <taxon>Littorina</taxon>
    </lineage>
</organism>